<dbReference type="AlphaFoldDB" id="A0A3L9L689"/>
<accession>A0A3L9L689</accession>
<organism evidence="1 2">
    <name type="scientific">Kocuria tytonicola</name>
    <dbReference type="NCBI Taxonomy" id="2055946"/>
    <lineage>
        <taxon>Bacteria</taxon>
        <taxon>Bacillati</taxon>
        <taxon>Actinomycetota</taxon>
        <taxon>Actinomycetes</taxon>
        <taxon>Micrococcales</taxon>
        <taxon>Micrococcaceae</taxon>
        <taxon>Kocuria</taxon>
    </lineage>
</organism>
<dbReference type="InterPro" id="IPR027417">
    <property type="entry name" value="P-loop_NTPase"/>
</dbReference>
<proteinExistence type="predicted"/>
<evidence type="ECO:0000313" key="1">
    <source>
        <dbReference type="EMBL" id="RLY94320.1"/>
    </source>
</evidence>
<evidence type="ECO:0000313" key="2">
    <source>
        <dbReference type="Proteomes" id="UP000277871"/>
    </source>
</evidence>
<dbReference type="Pfam" id="PF13671">
    <property type="entry name" value="AAA_33"/>
    <property type="match status" value="1"/>
</dbReference>
<dbReference type="Gene3D" id="3.40.50.300">
    <property type="entry name" value="P-loop containing nucleotide triphosphate hydrolases"/>
    <property type="match status" value="1"/>
</dbReference>
<comment type="caution">
    <text evidence="1">The sequence shown here is derived from an EMBL/GenBank/DDBJ whole genome shotgun (WGS) entry which is preliminary data.</text>
</comment>
<name>A0A3L9L689_9MICC</name>
<protein>
    <submittedName>
        <fullName evidence="1">AAA family ATPase</fullName>
    </submittedName>
</protein>
<dbReference type="PANTHER" id="PTHR37807:SF3">
    <property type="entry name" value="OS07G0160300 PROTEIN"/>
    <property type="match status" value="1"/>
</dbReference>
<dbReference type="Proteomes" id="UP000277871">
    <property type="component" value="Unassembled WGS sequence"/>
</dbReference>
<dbReference type="SUPFAM" id="SSF52540">
    <property type="entry name" value="P-loop containing nucleoside triphosphate hydrolases"/>
    <property type="match status" value="1"/>
</dbReference>
<sequence length="177" mass="19430">MQKERERTHRPWLCVLAGRSGMGKTTLAKQLAQATGACYLRVDAVETALYRVQEHVGTAGYVVVHEVAASNLLLGMNVIADAVNAVPEARAAWRETAHRCGAQLTVLETVLLDGDEHRRRVESRQADIPGHHVPRWSEVQVDGWVPWNEDRDGARVVVDTTVAESALRDARGALPAP</sequence>
<reference evidence="1 2" key="1">
    <citation type="submission" date="2018-10" db="EMBL/GenBank/DDBJ databases">
        <title>Kocuria tytonicola, new bacteria from the preen glands of American barn owls (Tyto furcata).</title>
        <authorList>
            <person name="Braun M.S."/>
            <person name="Wang E."/>
            <person name="Zimmermann S."/>
            <person name="Boutin S."/>
            <person name="Wagner H."/>
            <person name="Wink M."/>
        </authorList>
    </citation>
    <scope>NUCLEOTIDE SEQUENCE [LARGE SCALE GENOMIC DNA]</scope>
    <source>
        <strain evidence="1 2">473</strain>
    </source>
</reference>
<keyword evidence="2" id="KW-1185">Reference proteome</keyword>
<dbReference type="PANTHER" id="PTHR37807">
    <property type="entry name" value="OS07G0160300 PROTEIN"/>
    <property type="match status" value="1"/>
</dbReference>
<dbReference type="RefSeq" id="WP_121846140.1">
    <property type="nucleotide sequence ID" value="NZ_PHOA01000054.1"/>
</dbReference>
<dbReference type="OrthoDB" id="198115at2"/>
<gene>
    <name evidence="1" type="ORF">EAE32_03740</name>
</gene>
<dbReference type="EMBL" id="RDEX01000001">
    <property type="protein sequence ID" value="RLY94320.1"/>
    <property type="molecule type" value="Genomic_DNA"/>
</dbReference>